<dbReference type="Gene3D" id="3.40.50.1820">
    <property type="entry name" value="alpha/beta hydrolase"/>
    <property type="match status" value="1"/>
</dbReference>
<evidence type="ECO:0000313" key="8">
    <source>
        <dbReference type="Proteomes" id="UP000503011"/>
    </source>
</evidence>
<dbReference type="EMBL" id="AP022871">
    <property type="protein sequence ID" value="BCB89854.1"/>
    <property type="molecule type" value="Genomic_DNA"/>
</dbReference>
<dbReference type="Pfam" id="PF13577">
    <property type="entry name" value="SnoaL_4"/>
    <property type="match status" value="1"/>
</dbReference>
<evidence type="ECO:0000256" key="3">
    <source>
        <dbReference type="RuleBase" id="RU361235"/>
    </source>
</evidence>
<reference evidence="7 8" key="1">
    <citation type="submission" date="2020-03" db="EMBL/GenBank/DDBJ databases">
        <title>Whole genome shotgun sequence of Phytohabitans suffuscus NBRC 105367.</title>
        <authorList>
            <person name="Komaki H."/>
            <person name="Tamura T."/>
        </authorList>
    </citation>
    <scope>NUCLEOTIDE SEQUENCE [LARGE SCALE GENOMIC DNA]</scope>
    <source>
        <strain evidence="7 8">NBRC 105367</strain>
    </source>
</reference>
<dbReference type="InterPro" id="IPR050309">
    <property type="entry name" value="Type-B_Carboxylest/Lipase"/>
</dbReference>
<reference evidence="7 8" key="2">
    <citation type="submission" date="2020-03" db="EMBL/GenBank/DDBJ databases">
        <authorList>
            <person name="Ichikawa N."/>
            <person name="Kimura A."/>
            <person name="Kitahashi Y."/>
            <person name="Uohara A."/>
        </authorList>
    </citation>
    <scope>NUCLEOTIDE SEQUENCE [LARGE SCALE GENOMIC DNA]</scope>
    <source>
        <strain evidence="7 8">NBRC 105367</strain>
    </source>
</reference>
<comment type="similarity">
    <text evidence="1 3">Belongs to the type-B carboxylesterase/lipase family.</text>
</comment>
<feature type="compositionally biased region" description="Basic residues" evidence="4">
    <location>
        <begin position="684"/>
        <end position="694"/>
    </location>
</feature>
<accession>A0A6F8YUU5</accession>
<dbReference type="AlphaFoldDB" id="A0A6F8YUU5"/>
<dbReference type="InterPro" id="IPR029058">
    <property type="entry name" value="AB_hydrolase_fold"/>
</dbReference>
<feature type="domain" description="Carboxylesterase type B" evidence="5">
    <location>
        <begin position="4"/>
        <end position="420"/>
    </location>
</feature>
<dbReference type="InterPro" id="IPR019826">
    <property type="entry name" value="Carboxylesterase_B_AS"/>
</dbReference>
<feature type="compositionally biased region" description="Low complexity" evidence="4">
    <location>
        <begin position="472"/>
        <end position="490"/>
    </location>
</feature>
<dbReference type="InterPro" id="IPR032710">
    <property type="entry name" value="NTF2-like_dom_sf"/>
</dbReference>
<feature type="domain" description="SnoaL-like" evidence="6">
    <location>
        <begin position="503"/>
        <end position="624"/>
    </location>
</feature>
<dbReference type="SUPFAM" id="SSF54427">
    <property type="entry name" value="NTF2-like"/>
    <property type="match status" value="1"/>
</dbReference>
<name>A0A6F8YUU5_9ACTN</name>
<dbReference type="Proteomes" id="UP000503011">
    <property type="component" value="Chromosome"/>
</dbReference>
<proteinExistence type="inferred from homology"/>
<evidence type="ECO:0000259" key="5">
    <source>
        <dbReference type="Pfam" id="PF00135"/>
    </source>
</evidence>
<dbReference type="Gene3D" id="3.10.450.50">
    <property type="match status" value="1"/>
</dbReference>
<sequence length="694" mass="73494">MGIEVTLPQGTFRGRASDGVLSFKGVPYAAAPVGDLRFAPPQPPPPAVGVVDASRYGPTVSGPPQRSAVMAELVPDPTIPGANGLNLSVWTPDTGASLPVFVWIHGGGFVTGTGAVTAFDGSAFARDGVVAVVVNYRLAVEGFLQIPGTVANRGLLDQVAALEWVRDNIAAFGGDPARVTVAGESAGGMSVMTLLATPRARGLFHRAISQSGDAHHVHTPDQAALVTAQLCADLGVARSPDALGAVPDDELYRALNEVIGTVQAGRDPKWRPLNRLVVQPVVDGDVLPRHPVEAYADGAGAGVALLVGTNANEYGLFTIPTGLAGALDEPLLEALVGRLGVDAREMIATYRGLLPSADHADLFMAIQGDWFAGVPIVRAIEAREKAGAPSYAYEFAWNPPTYGGRLGACHTIEVPFVFDTLADPWGPGCAATPRRSRSPTRCTAPGSRSSTARSTGPRTGATGWSSGSTPKARSSVTRTRGGTVRGTASSDDGRRYPMTTTDTVADKIALNELVARLSRAVDRTDREAIVACYTEKSFDDHGRFRGSGVEFAEFICDSDFTNASPFLYHLLGQSIWDVEGDEAFGETYFDFYMQTDDSSLAHSFGRYLDYCQRVDGEWLLTYRRVVMDYRGTHPATHVTTASAGHYAGTATETTRSTSGCAGPRTTERSCFPGAPPARPGTALRLRRQPKTKLA</sequence>
<dbReference type="RefSeq" id="WP_173161893.1">
    <property type="nucleotide sequence ID" value="NZ_AP022871.1"/>
</dbReference>
<dbReference type="PANTHER" id="PTHR11559">
    <property type="entry name" value="CARBOXYLESTERASE"/>
    <property type="match status" value="1"/>
</dbReference>
<evidence type="ECO:0000256" key="4">
    <source>
        <dbReference type="SAM" id="MobiDB-lite"/>
    </source>
</evidence>
<keyword evidence="8" id="KW-1185">Reference proteome</keyword>
<gene>
    <name evidence="7" type="ORF">Psuf_071670</name>
</gene>
<organism evidence="7 8">
    <name type="scientific">Phytohabitans suffuscus</name>
    <dbReference type="NCBI Taxonomy" id="624315"/>
    <lineage>
        <taxon>Bacteria</taxon>
        <taxon>Bacillati</taxon>
        <taxon>Actinomycetota</taxon>
        <taxon>Actinomycetes</taxon>
        <taxon>Micromonosporales</taxon>
        <taxon>Micromonosporaceae</taxon>
    </lineage>
</organism>
<dbReference type="Pfam" id="PF00135">
    <property type="entry name" value="COesterase"/>
    <property type="match status" value="1"/>
</dbReference>
<dbReference type="PROSITE" id="PS00122">
    <property type="entry name" value="CARBOXYLESTERASE_B_1"/>
    <property type="match status" value="1"/>
</dbReference>
<feature type="compositionally biased region" description="Polar residues" evidence="4">
    <location>
        <begin position="650"/>
        <end position="659"/>
    </location>
</feature>
<dbReference type="SUPFAM" id="SSF53474">
    <property type="entry name" value="alpha/beta-Hydrolases"/>
    <property type="match status" value="1"/>
</dbReference>
<evidence type="ECO:0000313" key="7">
    <source>
        <dbReference type="EMBL" id="BCB89854.1"/>
    </source>
</evidence>
<keyword evidence="2 3" id="KW-0378">Hydrolase</keyword>
<dbReference type="KEGG" id="psuu:Psuf_071670"/>
<evidence type="ECO:0000256" key="1">
    <source>
        <dbReference type="ARBA" id="ARBA00005964"/>
    </source>
</evidence>
<dbReference type="InterPro" id="IPR037401">
    <property type="entry name" value="SnoaL-like"/>
</dbReference>
<evidence type="ECO:0000256" key="2">
    <source>
        <dbReference type="ARBA" id="ARBA00022801"/>
    </source>
</evidence>
<protein>
    <recommendedName>
        <fullName evidence="3">Carboxylic ester hydrolase</fullName>
        <ecNumber evidence="3">3.1.1.-</ecNumber>
    </recommendedName>
</protein>
<dbReference type="GO" id="GO:0016787">
    <property type="term" value="F:hydrolase activity"/>
    <property type="evidence" value="ECO:0007669"/>
    <property type="project" value="UniProtKB-KW"/>
</dbReference>
<evidence type="ECO:0000259" key="6">
    <source>
        <dbReference type="Pfam" id="PF13577"/>
    </source>
</evidence>
<dbReference type="EC" id="3.1.1.-" evidence="3"/>
<dbReference type="InterPro" id="IPR002018">
    <property type="entry name" value="CarbesteraseB"/>
</dbReference>
<feature type="compositionally biased region" description="Polar residues" evidence="4">
    <location>
        <begin position="446"/>
        <end position="471"/>
    </location>
</feature>
<feature type="region of interest" description="Disordered" evidence="4">
    <location>
        <begin position="649"/>
        <end position="694"/>
    </location>
</feature>
<feature type="region of interest" description="Disordered" evidence="4">
    <location>
        <begin position="429"/>
        <end position="498"/>
    </location>
</feature>